<name>A0ABT1DY24_9ACTN</name>
<protein>
    <submittedName>
        <fullName evidence="3">RNA polymerase subunit sigma-70</fullName>
    </submittedName>
</protein>
<evidence type="ECO:0000259" key="2">
    <source>
        <dbReference type="Pfam" id="PF04085"/>
    </source>
</evidence>
<keyword evidence="1" id="KW-0812">Transmembrane</keyword>
<dbReference type="Pfam" id="PF04085">
    <property type="entry name" value="MreC"/>
    <property type="match status" value="1"/>
</dbReference>
<proteinExistence type="predicted"/>
<gene>
    <name evidence="3" type="ORF">M1L60_29935</name>
</gene>
<dbReference type="Proteomes" id="UP001523369">
    <property type="component" value="Unassembled WGS sequence"/>
</dbReference>
<feature type="domain" description="Rod shape-determining protein MreC beta-barrel core" evidence="2">
    <location>
        <begin position="278"/>
        <end position="415"/>
    </location>
</feature>
<evidence type="ECO:0000256" key="1">
    <source>
        <dbReference type="SAM" id="Phobius"/>
    </source>
</evidence>
<sequence length="420" mass="44103">MPSPSEVREVLSELAEPVVPAEGYEDRIMRRARRIRGRRRIVSGAAAVVCVAVLATMFRFVAVGPAPELAAVAPDGPFLGWGAVGDVDPGLVQEATEVWDRAGPHTGVRTLVATRDVQLRSVVVLQGYDSRGLPRLAFFTSDQSAADALRLRADRPAPDPVRTRVVSLVSPRLTGPTGTVSTDGWGSFAIVVAMPGVFALRLLNTTIDVQMFGNPDGPTSRLAVQNLPLAGTAQTTTIAGFIKADRPLARATKVFEVPGEGGAIGDVRAVPAEVVGRADQQLTVAFPKDRPVRLGQLAVVTEGLVGRVTTVDAARGEATIDLVTSASFTGTVYSNISNVPGTVRGTGGKLVMEDLPADGDLYGTNRILMPDPSQPNDQVGAITIGRATTDKPANATTVELTPTADLAHLENLSIMTPPTD</sequence>
<organism evidence="3 4">
    <name type="scientific">Paractinoplanes aksuensis</name>
    <dbReference type="NCBI Taxonomy" id="2939490"/>
    <lineage>
        <taxon>Bacteria</taxon>
        <taxon>Bacillati</taxon>
        <taxon>Actinomycetota</taxon>
        <taxon>Actinomycetes</taxon>
        <taxon>Micromonosporales</taxon>
        <taxon>Micromonosporaceae</taxon>
        <taxon>Paractinoplanes</taxon>
    </lineage>
</organism>
<accession>A0ABT1DY24</accession>
<evidence type="ECO:0000313" key="3">
    <source>
        <dbReference type="EMBL" id="MCO8274825.1"/>
    </source>
</evidence>
<keyword evidence="1" id="KW-0472">Membrane</keyword>
<dbReference type="EMBL" id="JAMYJR010000032">
    <property type="protein sequence ID" value="MCO8274825.1"/>
    <property type="molecule type" value="Genomic_DNA"/>
</dbReference>
<keyword evidence="1" id="KW-1133">Transmembrane helix</keyword>
<feature type="transmembrane region" description="Helical" evidence="1">
    <location>
        <begin position="41"/>
        <end position="62"/>
    </location>
</feature>
<dbReference type="InterPro" id="IPR055342">
    <property type="entry name" value="MreC_beta-barrel_core"/>
</dbReference>
<reference evidence="3 4" key="1">
    <citation type="submission" date="2022-06" db="EMBL/GenBank/DDBJ databases">
        <title>New Species of the Genus Actinoplanes, ActinopZanes ferrugineus.</title>
        <authorList>
            <person name="Ding P."/>
        </authorList>
    </citation>
    <scope>NUCLEOTIDE SEQUENCE [LARGE SCALE GENOMIC DNA]</scope>
    <source>
        <strain evidence="3 4">TRM88003</strain>
    </source>
</reference>
<keyword evidence="4" id="KW-1185">Reference proteome</keyword>
<evidence type="ECO:0000313" key="4">
    <source>
        <dbReference type="Proteomes" id="UP001523369"/>
    </source>
</evidence>
<dbReference type="RefSeq" id="WP_253240879.1">
    <property type="nucleotide sequence ID" value="NZ_JAMYJR010000032.1"/>
</dbReference>
<comment type="caution">
    <text evidence="3">The sequence shown here is derived from an EMBL/GenBank/DDBJ whole genome shotgun (WGS) entry which is preliminary data.</text>
</comment>